<dbReference type="CDD" id="cd02440">
    <property type="entry name" value="AdoMet_MTases"/>
    <property type="match status" value="1"/>
</dbReference>
<dbReference type="SUPFAM" id="SSF53335">
    <property type="entry name" value="S-adenosyl-L-methionine-dependent methyltransferases"/>
    <property type="match status" value="1"/>
</dbReference>
<feature type="region of interest" description="Disordered" evidence="1">
    <location>
        <begin position="28"/>
        <end position="56"/>
    </location>
</feature>
<dbReference type="InterPro" id="IPR029063">
    <property type="entry name" value="SAM-dependent_MTases_sf"/>
</dbReference>
<dbReference type="GO" id="GO:0008168">
    <property type="term" value="F:methyltransferase activity"/>
    <property type="evidence" value="ECO:0007669"/>
    <property type="project" value="UniProtKB-KW"/>
</dbReference>
<dbReference type="AlphaFoldDB" id="A0A074VY78"/>
<dbReference type="PANTHER" id="PTHR43591:SF24">
    <property type="entry name" value="2-METHOXY-6-POLYPRENYL-1,4-BENZOQUINOL METHYLASE, MITOCHONDRIAL"/>
    <property type="match status" value="1"/>
</dbReference>
<dbReference type="GeneID" id="63914289"/>
<protein>
    <submittedName>
        <fullName evidence="2">S-adenosyl-L-methionine-dependent methyltransferase</fullName>
    </submittedName>
</protein>
<keyword evidence="2" id="KW-0808">Transferase</keyword>
<reference evidence="2 3" key="1">
    <citation type="journal article" date="2014" name="BMC Genomics">
        <title>Genome sequencing of four Aureobasidium pullulans varieties: biotechnological potential, stress tolerance, and description of new species.</title>
        <authorList>
            <person name="Gostin Ar C."/>
            <person name="Ohm R.A."/>
            <person name="Kogej T."/>
            <person name="Sonjak S."/>
            <person name="Turk M."/>
            <person name="Zajc J."/>
            <person name="Zalar P."/>
            <person name="Grube M."/>
            <person name="Sun H."/>
            <person name="Han J."/>
            <person name="Sharma A."/>
            <person name="Chiniquy J."/>
            <person name="Ngan C.Y."/>
            <person name="Lipzen A."/>
            <person name="Barry K."/>
            <person name="Grigoriev I.V."/>
            <person name="Gunde-Cimerman N."/>
        </authorList>
    </citation>
    <scope>NUCLEOTIDE SEQUENCE [LARGE SCALE GENOMIC DNA]</scope>
    <source>
        <strain evidence="2 3">CBS 110374</strain>
    </source>
</reference>
<dbReference type="Proteomes" id="UP000030672">
    <property type="component" value="Unassembled WGS sequence"/>
</dbReference>
<evidence type="ECO:0000313" key="3">
    <source>
        <dbReference type="Proteomes" id="UP000030672"/>
    </source>
</evidence>
<dbReference type="RefSeq" id="XP_040881237.1">
    <property type="nucleotide sequence ID" value="XM_041020916.1"/>
</dbReference>
<evidence type="ECO:0000256" key="1">
    <source>
        <dbReference type="SAM" id="MobiDB-lite"/>
    </source>
</evidence>
<dbReference type="STRING" id="1043003.A0A074VY78"/>
<evidence type="ECO:0000313" key="2">
    <source>
        <dbReference type="EMBL" id="KEQ64214.1"/>
    </source>
</evidence>
<dbReference type="Pfam" id="PF13489">
    <property type="entry name" value="Methyltransf_23"/>
    <property type="match status" value="1"/>
</dbReference>
<dbReference type="HOGENOM" id="CLU_010595_7_1_1"/>
<feature type="compositionally biased region" description="Low complexity" evidence="1">
    <location>
        <begin position="44"/>
        <end position="56"/>
    </location>
</feature>
<keyword evidence="3" id="KW-1185">Reference proteome</keyword>
<dbReference type="PANTHER" id="PTHR43591">
    <property type="entry name" value="METHYLTRANSFERASE"/>
    <property type="match status" value="1"/>
</dbReference>
<accession>A0A074VY78</accession>
<dbReference type="EMBL" id="KL584829">
    <property type="protein sequence ID" value="KEQ64214.1"/>
    <property type="molecule type" value="Genomic_DNA"/>
</dbReference>
<organism evidence="2 3">
    <name type="scientific">Aureobasidium melanogenum (strain CBS 110374)</name>
    <name type="common">Aureobasidium pullulans var. melanogenum</name>
    <dbReference type="NCBI Taxonomy" id="1043003"/>
    <lineage>
        <taxon>Eukaryota</taxon>
        <taxon>Fungi</taxon>
        <taxon>Dikarya</taxon>
        <taxon>Ascomycota</taxon>
        <taxon>Pezizomycotina</taxon>
        <taxon>Dothideomycetes</taxon>
        <taxon>Dothideomycetidae</taxon>
        <taxon>Dothideales</taxon>
        <taxon>Saccotheciaceae</taxon>
        <taxon>Aureobasidium</taxon>
    </lineage>
</organism>
<sequence>MTPNRAAHDNSCSMASSNHIDVIPHNQDAASVRSEDEDGEVDGDIGSSASNYGSSGSASYCSTIRSDAEDYYWENGRRYHAMGGGRYLLPNDDTELDREDMKHHMWTLVLEGNLHLAPLGGSPQKILDVGTGSGIWAMQAADRYPSAEIIGFDISPVQPNWVPPNLVFEVDDLEQEWLWGAESFDLVHCRFMFMSVLDWPAMLEQAYRTLKPGGYIELDELDLKPMPAVKGKPSPPLIDEWFAIQGNILSKKGYNMRIASEFKQLLLDAGFEDVVEVVRPVPWGMWPSDKRLRAIGYWHIEQLKMGLQGITMATLTRAGWTVAEVEIFLAGLRAEMKDPRWQIQDQAYIVYGRKPL</sequence>
<dbReference type="GO" id="GO:0032259">
    <property type="term" value="P:methylation"/>
    <property type="evidence" value="ECO:0007669"/>
    <property type="project" value="UniProtKB-KW"/>
</dbReference>
<proteinExistence type="predicted"/>
<keyword evidence="2" id="KW-0489">Methyltransferase</keyword>
<name>A0A074VY78_AURM1</name>
<dbReference type="Gene3D" id="3.40.50.150">
    <property type="entry name" value="Vaccinia Virus protein VP39"/>
    <property type="match status" value="1"/>
</dbReference>
<gene>
    <name evidence="2" type="ORF">M437DRAFT_44524</name>
</gene>